<accession>A0ABP8CV03</accession>
<dbReference type="PROSITE" id="PS51273">
    <property type="entry name" value="GATASE_TYPE_1"/>
    <property type="match status" value="1"/>
</dbReference>
<organism evidence="3 4">
    <name type="scientific">Dactylosporangium darangshiense</name>
    <dbReference type="NCBI Taxonomy" id="579108"/>
    <lineage>
        <taxon>Bacteria</taxon>
        <taxon>Bacillati</taxon>
        <taxon>Actinomycetota</taxon>
        <taxon>Actinomycetes</taxon>
        <taxon>Micromonosporales</taxon>
        <taxon>Micromonosporaceae</taxon>
        <taxon>Dactylosporangium</taxon>
    </lineage>
</organism>
<gene>
    <name evidence="3" type="ORF">GCM10022255_004090</name>
</gene>
<dbReference type="Pfam" id="PF00117">
    <property type="entry name" value="GATase"/>
    <property type="match status" value="1"/>
</dbReference>
<dbReference type="NCBIfam" id="NF005849">
    <property type="entry name" value="PRK07765.1"/>
    <property type="match status" value="1"/>
</dbReference>
<dbReference type="Proteomes" id="UP001500620">
    <property type="component" value="Unassembled WGS sequence"/>
</dbReference>
<dbReference type="InterPro" id="IPR029062">
    <property type="entry name" value="Class_I_gatase-like"/>
</dbReference>
<protein>
    <submittedName>
        <fullName evidence="3">Aminodeoxychorismate/anthranilate synthase component II</fullName>
    </submittedName>
</protein>
<sequence>MTPVRVLVIDNYDSFVFNLVQYLGQLGVECDVRRNDEIGVADVGAARPAGVLLSPGPGTPERAGICMAVIEEYAGKLPIFGVCLGHQAFGAAFGATVTRAQELLHGKTSLVEHKGQGVLAGLPDPFIATRYHSLAVVEETLPPEIEVTGRTESGVVMAMRHRELPIEGVQFHPESVLTQGGHLMLANWLAVCGLPSALERAPELVAEVEARRVAAFA</sequence>
<keyword evidence="1" id="KW-0315">Glutamine amidotransferase</keyword>
<dbReference type="PRINTS" id="PR00099">
    <property type="entry name" value="CPSGATASE"/>
</dbReference>
<dbReference type="EMBL" id="BAABAT010000001">
    <property type="protein sequence ID" value="GAA4243751.1"/>
    <property type="molecule type" value="Genomic_DNA"/>
</dbReference>
<dbReference type="CDD" id="cd01743">
    <property type="entry name" value="GATase1_Anthranilate_Synthase"/>
    <property type="match status" value="1"/>
</dbReference>
<dbReference type="PRINTS" id="PR00096">
    <property type="entry name" value="GATASE"/>
</dbReference>
<dbReference type="InterPro" id="IPR050472">
    <property type="entry name" value="Anth_synth/Amidotransfase"/>
</dbReference>
<evidence type="ECO:0000313" key="4">
    <source>
        <dbReference type="Proteomes" id="UP001500620"/>
    </source>
</evidence>
<dbReference type="InterPro" id="IPR006221">
    <property type="entry name" value="TrpG/PapA_dom"/>
</dbReference>
<dbReference type="Gene3D" id="3.40.50.880">
    <property type="match status" value="1"/>
</dbReference>
<dbReference type="PRINTS" id="PR00097">
    <property type="entry name" value="ANTSNTHASEII"/>
</dbReference>
<evidence type="ECO:0000256" key="1">
    <source>
        <dbReference type="ARBA" id="ARBA00022962"/>
    </source>
</evidence>
<keyword evidence="4" id="KW-1185">Reference proteome</keyword>
<evidence type="ECO:0000313" key="3">
    <source>
        <dbReference type="EMBL" id="GAA4243751.1"/>
    </source>
</evidence>
<reference evidence="4" key="1">
    <citation type="journal article" date="2019" name="Int. J. Syst. Evol. Microbiol.">
        <title>The Global Catalogue of Microorganisms (GCM) 10K type strain sequencing project: providing services to taxonomists for standard genome sequencing and annotation.</title>
        <authorList>
            <consortium name="The Broad Institute Genomics Platform"/>
            <consortium name="The Broad Institute Genome Sequencing Center for Infectious Disease"/>
            <person name="Wu L."/>
            <person name="Ma J."/>
        </authorList>
    </citation>
    <scope>NUCLEOTIDE SEQUENCE [LARGE SCALE GENOMIC DNA]</scope>
    <source>
        <strain evidence="4">JCM 17441</strain>
    </source>
</reference>
<dbReference type="PANTHER" id="PTHR43418">
    <property type="entry name" value="MULTIFUNCTIONAL TRYPTOPHAN BIOSYNTHESIS PROTEIN-RELATED"/>
    <property type="match status" value="1"/>
</dbReference>
<name>A0ABP8CV03_9ACTN</name>
<comment type="caution">
    <text evidence="3">The sequence shown here is derived from an EMBL/GenBank/DDBJ whole genome shotgun (WGS) entry which is preliminary data.</text>
</comment>
<proteinExistence type="predicted"/>
<dbReference type="SUPFAM" id="SSF52317">
    <property type="entry name" value="Class I glutamine amidotransferase-like"/>
    <property type="match status" value="1"/>
</dbReference>
<dbReference type="NCBIfam" id="TIGR00566">
    <property type="entry name" value="trpG_papA"/>
    <property type="match status" value="1"/>
</dbReference>
<evidence type="ECO:0000259" key="2">
    <source>
        <dbReference type="Pfam" id="PF00117"/>
    </source>
</evidence>
<dbReference type="InterPro" id="IPR017926">
    <property type="entry name" value="GATASE"/>
</dbReference>
<dbReference type="PANTHER" id="PTHR43418:SF4">
    <property type="entry name" value="MULTIFUNCTIONAL TRYPTOPHAN BIOSYNTHESIS PROTEIN"/>
    <property type="match status" value="1"/>
</dbReference>
<feature type="domain" description="Glutamine amidotransferase" evidence="2">
    <location>
        <begin position="7"/>
        <end position="189"/>
    </location>
</feature>